<dbReference type="STRING" id="230819.A0A5C3LA16"/>
<dbReference type="EMBL" id="ML210149">
    <property type="protein sequence ID" value="TFK29515.1"/>
    <property type="molecule type" value="Genomic_DNA"/>
</dbReference>
<evidence type="ECO:0000259" key="4">
    <source>
        <dbReference type="Pfam" id="PF10342"/>
    </source>
</evidence>
<dbReference type="InterPro" id="IPR045328">
    <property type="entry name" value="Kre9/Knh1"/>
</dbReference>
<dbReference type="OrthoDB" id="2432613at2759"/>
<dbReference type="PANTHER" id="PTHR28154:SF1">
    <property type="entry name" value="CELL WALL SYNTHESIS PROTEIN KNH1-RELATED"/>
    <property type="match status" value="1"/>
</dbReference>
<dbReference type="Pfam" id="PF10342">
    <property type="entry name" value="Kre9_KNH"/>
    <property type="match status" value="1"/>
</dbReference>
<evidence type="ECO:0000256" key="2">
    <source>
        <dbReference type="SAM" id="MobiDB-lite"/>
    </source>
</evidence>
<evidence type="ECO:0000313" key="6">
    <source>
        <dbReference type="Proteomes" id="UP000307440"/>
    </source>
</evidence>
<organism evidence="5 6">
    <name type="scientific">Coprinopsis marcescibilis</name>
    <name type="common">Agaric fungus</name>
    <name type="synonym">Psathyrella marcescibilis</name>
    <dbReference type="NCBI Taxonomy" id="230819"/>
    <lineage>
        <taxon>Eukaryota</taxon>
        <taxon>Fungi</taxon>
        <taxon>Dikarya</taxon>
        <taxon>Basidiomycota</taxon>
        <taxon>Agaricomycotina</taxon>
        <taxon>Agaricomycetes</taxon>
        <taxon>Agaricomycetidae</taxon>
        <taxon>Agaricales</taxon>
        <taxon>Agaricineae</taxon>
        <taxon>Psathyrellaceae</taxon>
        <taxon>Coprinopsis</taxon>
    </lineage>
</organism>
<proteinExistence type="predicted"/>
<accession>A0A5C3LA16</accession>
<feature type="compositionally biased region" description="Low complexity" evidence="2">
    <location>
        <begin position="183"/>
        <end position="215"/>
    </location>
</feature>
<evidence type="ECO:0000256" key="1">
    <source>
        <dbReference type="ARBA" id="ARBA00022729"/>
    </source>
</evidence>
<protein>
    <recommendedName>
        <fullName evidence="4">Yeast cell wall synthesis Kre9/Knh1-like N-terminal domain-containing protein</fullName>
    </recommendedName>
</protein>
<feature type="compositionally biased region" description="Low complexity" evidence="2">
    <location>
        <begin position="228"/>
        <end position="272"/>
    </location>
</feature>
<keyword evidence="6" id="KW-1185">Reference proteome</keyword>
<dbReference type="GO" id="GO:0006078">
    <property type="term" value="P:(1-&gt;6)-beta-D-glucan biosynthetic process"/>
    <property type="evidence" value="ECO:0007669"/>
    <property type="project" value="InterPro"/>
</dbReference>
<dbReference type="PANTHER" id="PTHR28154">
    <property type="entry name" value="CELL WALL SYNTHESIS PROTEIN KNH1-RELATED"/>
    <property type="match status" value="1"/>
</dbReference>
<dbReference type="Proteomes" id="UP000307440">
    <property type="component" value="Unassembled WGS sequence"/>
</dbReference>
<sequence length="290" mass="29749">MFYLLFVLATLFLATLVKAELYVVEPFQDSTCHGGEPCTVTWLDNGSSPLLAAIGVVSVGLYTGDRQLVQTLDPADVSAVRSLTFTPNPAAGPDSRAYYLSFTSTTLLVNGTEPYYAYSPWFGLDRMSGSFEAPVESATRSIPIPSTLSTRRSTTVLSTITIGDLSTAPATPSASSIITSASLSVPSSEPSNSESSAPSSSSFSSSSESSTPLSSGFVTSRIVPSPQPSATSSSEPAASSEDSSSQQASSTPRTGADLAGSSTLGSGAGSSVSISLPLSLLASMFIILAM</sequence>
<dbReference type="GO" id="GO:0042546">
    <property type="term" value="P:cell wall biogenesis"/>
    <property type="evidence" value="ECO:0007669"/>
    <property type="project" value="InterPro"/>
</dbReference>
<feature type="domain" description="Yeast cell wall synthesis Kre9/Knh1-like N-terminal" evidence="4">
    <location>
        <begin position="26"/>
        <end position="123"/>
    </location>
</feature>
<feature type="signal peptide" evidence="3">
    <location>
        <begin position="1"/>
        <end position="19"/>
    </location>
</feature>
<dbReference type="InterPro" id="IPR018466">
    <property type="entry name" value="Kre9/Knh1-like_N"/>
</dbReference>
<feature type="chain" id="PRO_5022866808" description="Yeast cell wall synthesis Kre9/Knh1-like N-terminal domain-containing protein" evidence="3">
    <location>
        <begin position="20"/>
        <end position="290"/>
    </location>
</feature>
<dbReference type="AlphaFoldDB" id="A0A5C3LA16"/>
<name>A0A5C3LA16_COPMA</name>
<feature type="region of interest" description="Disordered" evidence="2">
    <location>
        <begin position="183"/>
        <end position="272"/>
    </location>
</feature>
<evidence type="ECO:0000313" key="5">
    <source>
        <dbReference type="EMBL" id="TFK29515.1"/>
    </source>
</evidence>
<keyword evidence="1 3" id="KW-0732">Signal</keyword>
<gene>
    <name evidence="5" type="ORF">FA15DRAFT_347247</name>
</gene>
<evidence type="ECO:0000256" key="3">
    <source>
        <dbReference type="SAM" id="SignalP"/>
    </source>
</evidence>
<reference evidence="5 6" key="1">
    <citation type="journal article" date="2019" name="Nat. Ecol. Evol.">
        <title>Megaphylogeny resolves global patterns of mushroom evolution.</title>
        <authorList>
            <person name="Varga T."/>
            <person name="Krizsan K."/>
            <person name="Foldi C."/>
            <person name="Dima B."/>
            <person name="Sanchez-Garcia M."/>
            <person name="Sanchez-Ramirez S."/>
            <person name="Szollosi G.J."/>
            <person name="Szarkandi J.G."/>
            <person name="Papp V."/>
            <person name="Albert L."/>
            <person name="Andreopoulos W."/>
            <person name="Angelini C."/>
            <person name="Antonin V."/>
            <person name="Barry K.W."/>
            <person name="Bougher N.L."/>
            <person name="Buchanan P."/>
            <person name="Buyck B."/>
            <person name="Bense V."/>
            <person name="Catcheside P."/>
            <person name="Chovatia M."/>
            <person name="Cooper J."/>
            <person name="Damon W."/>
            <person name="Desjardin D."/>
            <person name="Finy P."/>
            <person name="Geml J."/>
            <person name="Haridas S."/>
            <person name="Hughes K."/>
            <person name="Justo A."/>
            <person name="Karasinski D."/>
            <person name="Kautmanova I."/>
            <person name="Kiss B."/>
            <person name="Kocsube S."/>
            <person name="Kotiranta H."/>
            <person name="LaButti K.M."/>
            <person name="Lechner B.E."/>
            <person name="Liimatainen K."/>
            <person name="Lipzen A."/>
            <person name="Lukacs Z."/>
            <person name="Mihaltcheva S."/>
            <person name="Morgado L.N."/>
            <person name="Niskanen T."/>
            <person name="Noordeloos M.E."/>
            <person name="Ohm R.A."/>
            <person name="Ortiz-Santana B."/>
            <person name="Ovrebo C."/>
            <person name="Racz N."/>
            <person name="Riley R."/>
            <person name="Savchenko A."/>
            <person name="Shiryaev A."/>
            <person name="Soop K."/>
            <person name="Spirin V."/>
            <person name="Szebenyi C."/>
            <person name="Tomsovsky M."/>
            <person name="Tulloss R.E."/>
            <person name="Uehling J."/>
            <person name="Grigoriev I.V."/>
            <person name="Vagvolgyi C."/>
            <person name="Papp T."/>
            <person name="Martin F.M."/>
            <person name="Miettinen O."/>
            <person name="Hibbett D.S."/>
            <person name="Nagy L.G."/>
        </authorList>
    </citation>
    <scope>NUCLEOTIDE SEQUENCE [LARGE SCALE GENOMIC DNA]</scope>
    <source>
        <strain evidence="5 6">CBS 121175</strain>
    </source>
</reference>